<dbReference type="AlphaFoldDB" id="A0A0D2XPG5"/>
<organism evidence="2 3">
    <name type="scientific">Fusarium oxysporum (strain Fo5176)</name>
    <name type="common">Fusarium vascular wilt</name>
    <dbReference type="NCBI Taxonomy" id="660025"/>
    <lineage>
        <taxon>Eukaryota</taxon>
        <taxon>Fungi</taxon>
        <taxon>Dikarya</taxon>
        <taxon>Ascomycota</taxon>
        <taxon>Pezizomycotina</taxon>
        <taxon>Sordariomycetes</taxon>
        <taxon>Hypocreomycetidae</taxon>
        <taxon>Hypocreales</taxon>
        <taxon>Nectriaceae</taxon>
        <taxon>Fusarium</taxon>
        <taxon>Fusarium oxysporum species complex</taxon>
    </lineage>
</organism>
<reference evidence="2" key="2">
    <citation type="submission" date="2025-08" db="UniProtKB">
        <authorList>
            <consortium name="EnsemblFungi"/>
        </authorList>
    </citation>
    <scope>IDENTIFICATION</scope>
    <source>
        <strain evidence="2">4287 / CBS 123668 / FGSC 9935 / NRRL 34936</strain>
    </source>
</reference>
<accession>A0A0D2XPG5</accession>
<reference evidence="3" key="1">
    <citation type="journal article" date="2012" name="Mol. Plant Microbe Interact.">
        <title>A highly conserved effector in Fusarium oxysporum is required for full virulence on Arabidopsis.</title>
        <authorList>
            <person name="Thatcher L.F."/>
            <person name="Gardiner D.M."/>
            <person name="Kazan K."/>
            <person name="Manners J."/>
        </authorList>
    </citation>
    <scope>NUCLEOTIDE SEQUENCE [LARGE SCALE GENOMIC DNA]</scope>
    <source>
        <strain evidence="3">Fo5176</strain>
    </source>
</reference>
<name>A0A0D2XPG5_FUSOF</name>
<gene>
    <name evidence="2" type="primary">28947797</name>
</gene>
<evidence type="ECO:0000313" key="3">
    <source>
        <dbReference type="Proteomes" id="UP000002489"/>
    </source>
</evidence>
<protein>
    <submittedName>
        <fullName evidence="2">Uncharacterized protein</fullName>
    </submittedName>
</protein>
<dbReference type="Proteomes" id="UP000002489">
    <property type="component" value="Unassembled WGS sequence"/>
</dbReference>
<evidence type="ECO:0000313" key="2">
    <source>
        <dbReference type="EnsemblFungi" id="FOXG_05853P0"/>
    </source>
</evidence>
<feature type="region of interest" description="Disordered" evidence="1">
    <location>
        <begin position="139"/>
        <end position="161"/>
    </location>
</feature>
<dbReference type="EnsemblFungi" id="FOXG_05853T0">
    <property type="protein sequence ID" value="FOXG_05853P0"/>
    <property type="gene ID" value="FOXG_05853"/>
</dbReference>
<feature type="region of interest" description="Disordered" evidence="1">
    <location>
        <begin position="89"/>
        <end position="109"/>
    </location>
</feature>
<feature type="compositionally biased region" description="Low complexity" evidence="1">
    <location>
        <begin position="143"/>
        <end position="161"/>
    </location>
</feature>
<evidence type="ECO:0000256" key="1">
    <source>
        <dbReference type="SAM" id="MobiDB-lite"/>
    </source>
</evidence>
<dbReference type="VEuPathDB" id="FungiDB:FOXG_05853"/>
<proteinExistence type="predicted"/>
<sequence>MAAHSPQLNRRGSVDQLFELVEGLDETQIHTLLEDFNNTVSSNIPVSHGIDFFEHPTTGVTKTKTTPARSSSIRKSFKQLPRLFTRTPSKRAVSAPIARPKTAAPTTKHYRRISRPVLPTLSSGPDLDALLSAYLAPAPPPSSSHKTISPSRSISSNSTLSLEAEDSGIDSLAPLVFGRPQREASPMGDIMEVLSF</sequence>